<dbReference type="PROSITE" id="PS50082">
    <property type="entry name" value="WD_REPEATS_2"/>
    <property type="match status" value="7"/>
</dbReference>
<keyword evidence="1 3" id="KW-0853">WD repeat</keyword>
<keyword evidence="2" id="KW-0677">Repeat</keyword>
<dbReference type="Pfam" id="PF01926">
    <property type="entry name" value="MMR_HSR1"/>
    <property type="match status" value="1"/>
</dbReference>
<evidence type="ECO:0000256" key="2">
    <source>
        <dbReference type="ARBA" id="ARBA00022737"/>
    </source>
</evidence>
<feature type="region of interest" description="Disordered" evidence="4">
    <location>
        <begin position="344"/>
        <end position="380"/>
    </location>
</feature>
<dbReference type="SMART" id="SM00320">
    <property type="entry name" value="WD40"/>
    <property type="match status" value="7"/>
</dbReference>
<feature type="repeat" description="WD" evidence="3">
    <location>
        <begin position="700"/>
        <end position="736"/>
    </location>
</feature>
<dbReference type="PRINTS" id="PR00320">
    <property type="entry name" value="GPROTEINBRPT"/>
</dbReference>
<dbReference type="InterPro" id="IPR001680">
    <property type="entry name" value="WD40_rpt"/>
</dbReference>
<dbReference type="SUPFAM" id="SSF50978">
    <property type="entry name" value="WD40 repeat-like"/>
    <property type="match status" value="1"/>
</dbReference>
<dbReference type="Pfam" id="PF00400">
    <property type="entry name" value="WD40"/>
    <property type="match status" value="7"/>
</dbReference>
<dbReference type="PANTHER" id="PTHR19879:SF9">
    <property type="entry name" value="TRANSCRIPTION INITIATION FACTOR TFIID SUBUNIT 5"/>
    <property type="match status" value="1"/>
</dbReference>
<dbReference type="OrthoDB" id="6262491at2759"/>
<dbReference type="EMBL" id="JAACJK010000003">
    <property type="protein sequence ID" value="KAF5340655.1"/>
    <property type="molecule type" value="Genomic_DNA"/>
</dbReference>
<dbReference type="Gene3D" id="2.130.10.10">
    <property type="entry name" value="YVTN repeat-like/Quinoprotein amine dehydrogenase"/>
    <property type="match status" value="3"/>
</dbReference>
<dbReference type="PROSITE" id="PS00678">
    <property type="entry name" value="WD_REPEATS_1"/>
    <property type="match status" value="6"/>
</dbReference>
<proteinExistence type="predicted"/>
<dbReference type="InterPro" id="IPR019775">
    <property type="entry name" value="WD40_repeat_CS"/>
</dbReference>
<feature type="repeat" description="WD" evidence="3">
    <location>
        <begin position="786"/>
        <end position="827"/>
    </location>
</feature>
<dbReference type="InterPro" id="IPR020472">
    <property type="entry name" value="WD40_PAC1"/>
</dbReference>
<dbReference type="AlphaFoldDB" id="A0A8H5CF84"/>
<feature type="region of interest" description="Disordered" evidence="4">
    <location>
        <begin position="578"/>
        <end position="607"/>
    </location>
</feature>
<dbReference type="InterPro" id="IPR015943">
    <property type="entry name" value="WD40/YVTN_repeat-like_dom_sf"/>
</dbReference>
<accession>A0A8H5CF84</accession>
<organism evidence="6 7">
    <name type="scientific">Ephemerocybe angulata</name>
    <dbReference type="NCBI Taxonomy" id="980116"/>
    <lineage>
        <taxon>Eukaryota</taxon>
        <taxon>Fungi</taxon>
        <taxon>Dikarya</taxon>
        <taxon>Basidiomycota</taxon>
        <taxon>Agaricomycotina</taxon>
        <taxon>Agaricomycetes</taxon>
        <taxon>Agaricomycetidae</taxon>
        <taxon>Agaricales</taxon>
        <taxon>Agaricineae</taxon>
        <taxon>Psathyrellaceae</taxon>
        <taxon>Ephemerocybe</taxon>
    </lineage>
</organism>
<evidence type="ECO:0000313" key="6">
    <source>
        <dbReference type="EMBL" id="KAF5340655.1"/>
    </source>
</evidence>
<feature type="region of interest" description="Disordered" evidence="4">
    <location>
        <begin position="235"/>
        <end position="272"/>
    </location>
</feature>
<dbReference type="Gene3D" id="3.40.50.300">
    <property type="entry name" value="P-loop containing nucleotide triphosphate hydrolases"/>
    <property type="match status" value="1"/>
</dbReference>
<dbReference type="PROSITE" id="PS50294">
    <property type="entry name" value="WD_REPEATS_REGION"/>
    <property type="match status" value="7"/>
</dbReference>
<feature type="repeat" description="WD" evidence="3">
    <location>
        <begin position="742"/>
        <end position="783"/>
    </location>
</feature>
<sequence length="911" mass="99358">MSKDLEEQVIAVIGKFDSGKTTFIKTVCDAAAGETSTLEIVEYSAALPGGRVLKFLDTPGLDGYQAGDGHAKDTEEIFQMLEEYINAKKFTSITHVLVFLSANDITMTDFKGRARRTFERLFANSEVVCITTHWDQREGDDGLPITAEEAERTEESLYVNGTTSGSLLEYLHAVREGNVLHFRLGTGLSLESYSFPQDIIRKLFDGRDSESTLEERLATLTKERDDLATKYAHLLQEKDGPTTHGEATPGPKDASKDSTPGSKDLTQTPRTRRQRLLNTINGFSAQVLEMVTDLEREALDVAHECKSNRQECETASAELKDAESRYAEGLENLNAVVEEYTRLRQDKDTFEEQERSLTAELGASQSPGSQSPARAIPAGKRQRLALRLQQAQANLKETERLMAMAAGDYQQGCEEVELAAAEIEKLKRAVQGKERELSEWLSPESEWFTKELENFRALHSSISTSLDAMRGGMDDGWEGKLGENAVFLEGLGGYTVHPEMVAHPRDWAPAIESFYLSQVSLALSKEMANFYSAVLERVKFQEASAQREWKKGTEAILGQPVPSFKKSSLPQLIPLTEGPGVDVAEDPVVPSEDPVLPSDQPGSGVPQDRLPLPPGPLVVDCAVMSVAFSRDGTKVVSGSHDNAARVWDASTGQVQKVLTGHSANCTSVAISGDGSWIVSGSDDRTVRTWDITTGKQQQVLLGHTGAVKSVALSWDSSRICSGSDDMTLRVWDASTGIVQSIMEGHTRAINSVAFSRDGKWIASGAWDKTIRVWNASSTNGSLQKVLQGHDNGVLSIGFSVDRTRIVSASADSTVKVWDASTGSLLRTLEGHTGIVMAVALSPDGRRIVSGSYDATVRVWDASTGELQVVLREHSGIVWSVAFSSDGRRFASGSFDSTIRIWELSALLSVAH</sequence>
<dbReference type="Proteomes" id="UP000541558">
    <property type="component" value="Unassembled WGS sequence"/>
</dbReference>
<dbReference type="InterPro" id="IPR027417">
    <property type="entry name" value="P-loop_NTPase"/>
</dbReference>
<evidence type="ECO:0000313" key="7">
    <source>
        <dbReference type="Proteomes" id="UP000541558"/>
    </source>
</evidence>
<feature type="compositionally biased region" description="Polar residues" evidence="4">
    <location>
        <begin position="363"/>
        <end position="372"/>
    </location>
</feature>
<evidence type="ECO:0000259" key="5">
    <source>
        <dbReference type="Pfam" id="PF01926"/>
    </source>
</evidence>
<reference evidence="6 7" key="1">
    <citation type="journal article" date="2020" name="ISME J.">
        <title>Uncovering the hidden diversity of litter-decomposition mechanisms in mushroom-forming fungi.</title>
        <authorList>
            <person name="Floudas D."/>
            <person name="Bentzer J."/>
            <person name="Ahren D."/>
            <person name="Johansson T."/>
            <person name="Persson P."/>
            <person name="Tunlid A."/>
        </authorList>
    </citation>
    <scope>NUCLEOTIDE SEQUENCE [LARGE SCALE GENOMIC DNA]</scope>
    <source>
        <strain evidence="6 7">CBS 175.51</strain>
    </source>
</reference>
<evidence type="ECO:0000256" key="4">
    <source>
        <dbReference type="SAM" id="MobiDB-lite"/>
    </source>
</evidence>
<feature type="repeat" description="WD" evidence="3">
    <location>
        <begin position="658"/>
        <end position="699"/>
    </location>
</feature>
<feature type="compositionally biased region" description="Basic and acidic residues" evidence="4">
    <location>
        <begin position="344"/>
        <end position="357"/>
    </location>
</feature>
<dbReference type="InterPro" id="IPR006073">
    <property type="entry name" value="GTP-bd"/>
</dbReference>
<dbReference type="GO" id="GO:0005525">
    <property type="term" value="F:GTP binding"/>
    <property type="evidence" value="ECO:0007669"/>
    <property type="project" value="InterPro"/>
</dbReference>
<feature type="repeat" description="WD" evidence="3">
    <location>
        <begin position="870"/>
        <end position="904"/>
    </location>
</feature>
<dbReference type="PANTHER" id="PTHR19879">
    <property type="entry name" value="TRANSCRIPTION INITIATION FACTOR TFIID"/>
    <property type="match status" value="1"/>
</dbReference>
<evidence type="ECO:0000256" key="3">
    <source>
        <dbReference type="PROSITE-ProRule" id="PRU00221"/>
    </source>
</evidence>
<name>A0A8H5CF84_9AGAR</name>
<protein>
    <recommendedName>
        <fullName evidence="5">G domain-containing protein</fullName>
    </recommendedName>
</protein>
<feature type="repeat" description="WD" evidence="3">
    <location>
        <begin position="623"/>
        <end position="657"/>
    </location>
</feature>
<dbReference type="CDD" id="cd00882">
    <property type="entry name" value="Ras_like_GTPase"/>
    <property type="match status" value="1"/>
</dbReference>
<dbReference type="InterPro" id="IPR036322">
    <property type="entry name" value="WD40_repeat_dom_sf"/>
</dbReference>
<dbReference type="CDD" id="cd00200">
    <property type="entry name" value="WD40"/>
    <property type="match status" value="1"/>
</dbReference>
<keyword evidence="7" id="KW-1185">Reference proteome</keyword>
<evidence type="ECO:0000256" key="1">
    <source>
        <dbReference type="ARBA" id="ARBA00022574"/>
    </source>
</evidence>
<gene>
    <name evidence="6" type="ORF">D9611_007289</name>
</gene>
<comment type="caution">
    <text evidence="6">The sequence shown here is derived from an EMBL/GenBank/DDBJ whole genome shotgun (WGS) entry which is preliminary data.</text>
</comment>
<dbReference type="SUPFAM" id="SSF52540">
    <property type="entry name" value="P-loop containing nucleoside triphosphate hydrolases"/>
    <property type="match status" value="1"/>
</dbReference>
<feature type="repeat" description="WD" evidence="3">
    <location>
        <begin position="828"/>
        <end position="869"/>
    </location>
</feature>
<feature type="domain" description="G" evidence="5">
    <location>
        <begin position="10"/>
        <end position="97"/>
    </location>
</feature>